<dbReference type="EMBL" id="MW822145">
    <property type="protein sequence ID" value="QWT30019.1"/>
    <property type="molecule type" value="Genomic_DNA"/>
</dbReference>
<dbReference type="RefSeq" id="YP_010651976.1">
    <property type="nucleotide sequence ID" value="NC_070784.1"/>
</dbReference>
<dbReference type="KEGG" id="vg:77927715"/>
<reference evidence="1 2" key="1">
    <citation type="submission" date="2021-03" db="EMBL/GenBank/DDBJ databases">
        <authorList>
            <person name="Alqahtani R."/>
            <person name="Behailu E."/>
            <person name="Cappabianca D.W."/>
            <person name="Csanadi-Schwartz K.M."/>
            <person name="Dalal A.S."/>
            <person name="Fahim M.S."/>
            <person name="Franklin J.M."/>
            <person name="Gluckman M.H."/>
            <person name="Levine C.J."/>
            <person name="Martin N."/>
            <person name="Milza N."/>
            <person name="Najmabadi R."/>
            <person name="Newman A.M."/>
            <person name="Pajunar M."/>
            <person name="Qalawee I."/>
            <person name="Rizvi A."/>
            <person name="Samuel A."/>
            <person name="Smith A."/>
            <person name="Swann F.E."/>
            <person name="Sweeney P."/>
            <person name="Torres N.R."/>
            <person name="Ventrone L."/>
            <person name="Ventura L."/>
            <person name="Wroe M."/>
            <person name="Acquaye N.A."/>
            <person name="Agnes T.J."/>
            <person name="Ahmed A."/>
            <person name="Ahmed S."/>
            <person name="Amodu B.A."/>
            <person name="Arefeayne N.F."/>
            <person name="Asamoah-Frimpong E.A."/>
            <person name="Attaran A."/>
            <person name="Barragan J.M."/>
            <person name="Baumgarten L.N."/>
            <person name="Berhane B."/>
            <person name="Beyene A."/>
            <person name="Bhattarai B."/>
            <person name="Biondokin D.V."/>
            <person name="Boone B.K."/>
            <person name="Burney S.Z."/>
            <person name="Cayanan J.T."/>
            <person name="Cesta G."/>
            <person name="Chang J."/>
            <person name="Chavez J."/>
            <person name="Chorbajian C."/>
            <person name="Christian S."/>
            <person name="Corns J.R."/>
            <person name="Corns N.R."/>
            <person name="Cowan J.T."/>
            <person name="Coyne C."/>
            <person name="Dadzie B."/>
            <person name="Datu D.V."/>
            <person name="Deng B.C."/>
            <person name="Der L."/>
            <person name="Dickerson K."/>
            <person name="Dozier E."/>
            <person name="Egbunine A.O."/>
            <person name="Farooq M."/>
            <person name="Fonge A.E."/>
            <person name="Ghomsi-Nono M.P."/>
            <person name="Giampietro H."/>
            <person name="Gunnison R.P."/>
            <person name="Han S.H."/>
            <person name="Hennigan A.J."/>
            <person name="Hong A.N."/>
            <person name="Ijomor E.C."/>
            <person name="Jalali A."/>
            <person name="Jamil T.Z."/>
            <person name="Jenkins C.R."/>
            <person name="Joseph M.A."/>
            <person name="Jowanowitch O.J."/>
            <person name="Kang D."/>
            <person name="Khan A."/>
            <person name="Khan Z.K."/>
            <person name="Kiewe T."/>
            <person name="Kjerulf A.B."/>
            <person name="Kolosey V."/>
            <person name="Kurup M."/>
            <person name="Lee V.H."/>
            <person name="Llontop-Maldonado V."/>
            <person name="Long P."/>
            <person name="Lu N."/>
            <person name="Majekodunmi A."/>
            <person name="Malik H.W."/>
            <person name="Marcellino S.C."/>
            <person name="Martinez L.A."/>
            <person name="Meher F.N."/>
            <person name="Michelin M.A."/>
            <person name="Mitchell K.G."/>
            <person name="Mullens W.J."/>
            <person name="Nwakama C."/>
            <person name="Nwosu F.T."/>
            <person name="Oboh E.C."/>
            <person name="Odujinrin O."/>
            <person name="Ogunsan O."/>
            <person name="O'Neill K."/>
            <person name="Oxlaj J.A."/>
            <person name="Patel A.K."/>
            <person name="Patel B.R."/>
            <person name="Pham Q."/>
            <person name="Porter J."/>
            <person name="Portes J."/>
            <person name="Prokopenko A."/>
            <person name="Quraishi M."/>
            <person name="Qureshi M."/>
            <person name="Rivera A."/>
            <person name="Rubalsky V."/>
            <person name="Saikali Y."/>
            <person name="Saqaf K."/>
            <person name="Saroya S.R."/>
            <person name="Seas A."/>
            <person name="Shadrick R.E."/>
            <person name="Sharda N."/>
            <person name="Sigindere M.T."/>
            <person name="Simbi V.G."/>
            <person name="Thuzar C."/>
            <person name="Tran K."/>
            <person name="Tran V.D."/>
            <person name="Trang W."/>
            <person name="Vaishnav N."/>
            <person name="Vuong K."/>
            <person name="Walker C."/>
            <person name="Wallace S.A."/>
            <person name="Warfield J.C."/>
            <person name="Wikina T."/>
            <person name="Wobbeking F.T."/>
            <person name="Worrent L.D."/>
            <person name="Yan T."/>
            <person name="Zehra A."/>
            <person name="Avazpour P."/>
            <person name="Kim F.M."/>
            <person name="Mason K."/>
            <person name="Nguyen D.A."/>
            <person name="Pettit S.M."/>
            <person name="Zhou O.J."/>
            <person name="Brissett D.L."/>
            <person name="Gualtieri C."/>
            <person name="Hufford T.M."/>
            <person name="Ko J.M."/>
            <person name="Novak J.K."/>
            <person name="Smith Z.M."/>
            <person name="Mayer-Bacon C."/>
            <person name="Erill I."/>
            <person name="Caruso S.M."/>
            <person name="Garlena R.A."/>
            <person name="Russell D.A."/>
            <person name="Pope W.H."/>
            <person name="Jacobs-Sera D."/>
            <person name="Hatfull G.F."/>
        </authorList>
    </citation>
    <scope>NUCLEOTIDE SEQUENCE [LARGE SCALE GENOMIC DNA]</scope>
</reference>
<proteinExistence type="predicted"/>
<keyword evidence="2" id="KW-1185">Reference proteome</keyword>
<dbReference type="Proteomes" id="UP000683399">
    <property type="component" value="Segment"/>
</dbReference>
<sequence length="39" mass="4663">MGIDDLHKPSWLGRWQIHRINKKHAKEQAKKAEKQKEAK</sequence>
<accession>A0A8F2IWG8</accession>
<protein>
    <submittedName>
        <fullName evidence="1">Uncharacterized protein</fullName>
    </submittedName>
</protein>
<evidence type="ECO:0000313" key="2">
    <source>
        <dbReference type="Proteomes" id="UP000683399"/>
    </source>
</evidence>
<gene>
    <name evidence="1" type="primary">147</name>
    <name evidence="1" type="ORF">SEA_TUNATARTARE_147</name>
</gene>
<organism evidence="1 2">
    <name type="scientific">Streptomyces phage TunaTartare</name>
    <dbReference type="NCBI Taxonomy" id="2848887"/>
    <lineage>
        <taxon>Viruses</taxon>
        <taxon>Duplodnaviria</taxon>
        <taxon>Heunggongvirae</taxon>
        <taxon>Uroviricota</taxon>
        <taxon>Caudoviricetes</taxon>
        <taxon>Stanwilliamsviridae</taxon>
        <taxon>Loccivirinae</taxon>
        <taxon>Faustvirus</taxon>
        <taxon>Faustvirus tunatartare</taxon>
    </lineage>
</organism>
<name>A0A8F2IWG8_9CAUD</name>
<evidence type="ECO:0000313" key="1">
    <source>
        <dbReference type="EMBL" id="QWT30019.1"/>
    </source>
</evidence>
<dbReference type="GeneID" id="77927715"/>